<evidence type="ECO:0000256" key="1">
    <source>
        <dbReference type="SAM" id="MobiDB-lite"/>
    </source>
</evidence>
<evidence type="ECO:0000313" key="4">
    <source>
        <dbReference type="Proteomes" id="UP000658278"/>
    </source>
</evidence>
<protein>
    <submittedName>
        <fullName evidence="3">Trypsin-like peptidase domain-containing protein</fullName>
    </submittedName>
</protein>
<evidence type="ECO:0000256" key="2">
    <source>
        <dbReference type="SAM" id="SignalP"/>
    </source>
</evidence>
<keyword evidence="2" id="KW-0732">Signal</keyword>
<feature type="chain" id="PRO_5037300320" evidence="2">
    <location>
        <begin position="24"/>
        <end position="292"/>
    </location>
</feature>
<dbReference type="Gene3D" id="2.40.10.120">
    <property type="match status" value="1"/>
</dbReference>
<dbReference type="EMBL" id="JAENII010000003">
    <property type="protein sequence ID" value="MBK1826501.1"/>
    <property type="molecule type" value="Genomic_DNA"/>
</dbReference>
<gene>
    <name evidence="3" type="ORF">JIN81_05690</name>
</gene>
<sequence>MNIHSTMLRFLAPALIACAPAQAATGELHATATQLHETHADSVVWLNVIAKTSMSVDGDAPAQLKAQLSAQDRETTTETTGTFISKDGLIVTALAQLDQSSLVDGQTVNSPMGPIKLKAKSEVKEIKVIMPDGTEIPADLVLKDTDLGLGFVKLRMDSDEADGVEIKAIDLANSAKGSLLDDCIGLGRLDDSMNREPSVITSEISGITTKPRTFYRVNADAIGSPIFLSNGKLLGITVVRKPAGNLSGSNTKLTPVVLPAADVAKIAEQAKDAEPEIPSEAEEPEEEAAAEE</sequence>
<dbReference type="Pfam" id="PF13365">
    <property type="entry name" value="Trypsin_2"/>
    <property type="match status" value="1"/>
</dbReference>
<evidence type="ECO:0000313" key="3">
    <source>
        <dbReference type="EMBL" id="MBK1826501.1"/>
    </source>
</evidence>
<proteinExistence type="predicted"/>
<keyword evidence="4" id="KW-1185">Reference proteome</keyword>
<accession>A0A934VEY2</accession>
<dbReference type="Proteomes" id="UP000658278">
    <property type="component" value="Unassembled WGS sequence"/>
</dbReference>
<dbReference type="SUPFAM" id="SSF50494">
    <property type="entry name" value="Trypsin-like serine proteases"/>
    <property type="match status" value="1"/>
</dbReference>
<feature type="region of interest" description="Disordered" evidence="1">
    <location>
        <begin position="268"/>
        <end position="292"/>
    </location>
</feature>
<reference evidence="3" key="1">
    <citation type="submission" date="2021-01" db="EMBL/GenBank/DDBJ databases">
        <title>Modified the classification status of verrucomicrobia.</title>
        <authorList>
            <person name="Feng X."/>
        </authorList>
    </citation>
    <scope>NUCLEOTIDE SEQUENCE</scope>
    <source>
        <strain evidence="3">KCTC 22201</strain>
    </source>
</reference>
<organism evidence="3 4">
    <name type="scientific">Haloferula rosea</name>
    <dbReference type="NCBI Taxonomy" id="490093"/>
    <lineage>
        <taxon>Bacteria</taxon>
        <taxon>Pseudomonadati</taxon>
        <taxon>Verrucomicrobiota</taxon>
        <taxon>Verrucomicrobiia</taxon>
        <taxon>Verrucomicrobiales</taxon>
        <taxon>Verrucomicrobiaceae</taxon>
        <taxon>Haloferula</taxon>
    </lineage>
</organism>
<feature type="signal peptide" evidence="2">
    <location>
        <begin position="1"/>
        <end position="23"/>
    </location>
</feature>
<comment type="caution">
    <text evidence="3">The sequence shown here is derived from an EMBL/GenBank/DDBJ whole genome shotgun (WGS) entry which is preliminary data.</text>
</comment>
<dbReference type="RefSeq" id="WP_200277515.1">
    <property type="nucleotide sequence ID" value="NZ_JAENII010000003.1"/>
</dbReference>
<feature type="compositionally biased region" description="Acidic residues" evidence="1">
    <location>
        <begin position="275"/>
        <end position="292"/>
    </location>
</feature>
<dbReference type="InterPro" id="IPR009003">
    <property type="entry name" value="Peptidase_S1_PA"/>
</dbReference>
<name>A0A934VEY2_9BACT</name>
<dbReference type="AlphaFoldDB" id="A0A934VEY2"/>